<feature type="domain" description="Glycoside hydrolase family 31 TIM barrel" evidence="3">
    <location>
        <begin position="223"/>
        <end position="521"/>
    </location>
</feature>
<protein>
    <submittedName>
        <fullName evidence="7">Alpha-D-xyloside xylohydrolase</fullName>
    </submittedName>
</protein>
<dbReference type="Pfam" id="PF13802">
    <property type="entry name" value="Gal_mutarotas_2"/>
    <property type="match status" value="1"/>
</dbReference>
<dbReference type="GO" id="GO:0005975">
    <property type="term" value="P:carbohydrate metabolic process"/>
    <property type="evidence" value="ECO:0007669"/>
    <property type="project" value="InterPro"/>
</dbReference>
<dbReference type="GO" id="GO:0004553">
    <property type="term" value="F:hydrolase activity, hydrolyzing O-glycosyl compounds"/>
    <property type="evidence" value="ECO:0007669"/>
    <property type="project" value="InterPro"/>
</dbReference>
<evidence type="ECO:0000259" key="3">
    <source>
        <dbReference type="Pfam" id="PF01055"/>
    </source>
</evidence>
<dbReference type="Pfam" id="PF21365">
    <property type="entry name" value="Glyco_hydro_31_3rd"/>
    <property type="match status" value="1"/>
</dbReference>
<dbReference type="SUPFAM" id="SSF51011">
    <property type="entry name" value="Glycosyl hydrolase domain"/>
    <property type="match status" value="1"/>
</dbReference>
<dbReference type="Gene3D" id="3.20.20.80">
    <property type="entry name" value="Glycosidases"/>
    <property type="match status" value="1"/>
</dbReference>
<comment type="similarity">
    <text evidence="1 2">Belongs to the glycosyl hydrolase 31 family.</text>
</comment>
<evidence type="ECO:0000313" key="7">
    <source>
        <dbReference type="EMBL" id="SHK84479.1"/>
    </source>
</evidence>
<evidence type="ECO:0000259" key="4">
    <source>
        <dbReference type="Pfam" id="PF13802"/>
    </source>
</evidence>
<reference evidence="7 8" key="1">
    <citation type="submission" date="2016-11" db="EMBL/GenBank/DDBJ databases">
        <authorList>
            <person name="Jaros S."/>
            <person name="Januszkiewicz K."/>
            <person name="Wedrychowicz H."/>
        </authorList>
    </citation>
    <scope>NUCLEOTIDE SEQUENCE [LARGE SCALE GENOMIC DNA]</scope>
    <source>
        <strain evidence="7 8">DSM 15929</strain>
    </source>
</reference>
<evidence type="ECO:0000259" key="5">
    <source>
        <dbReference type="Pfam" id="PF17137"/>
    </source>
</evidence>
<dbReference type="InterPro" id="IPR017853">
    <property type="entry name" value="GH"/>
</dbReference>
<dbReference type="PANTHER" id="PTHR43863:SF2">
    <property type="entry name" value="MALTASE-GLUCOAMYLASE"/>
    <property type="match status" value="1"/>
</dbReference>
<dbReference type="STRING" id="1121322.SAMN02745136_03494"/>
<dbReference type="OrthoDB" id="176168at2"/>
<dbReference type="InterPro" id="IPR033403">
    <property type="entry name" value="DUF5110"/>
</dbReference>
<keyword evidence="8" id="KW-1185">Reference proteome</keyword>
<dbReference type="InterPro" id="IPR025887">
    <property type="entry name" value="Glyco_hydro_31_N_dom"/>
</dbReference>
<dbReference type="Pfam" id="PF17137">
    <property type="entry name" value="DUF5110"/>
    <property type="match status" value="1"/>
</dbReference>
<dbReference type="Proteomes" id="UP000184386">
    <property type="component" value="Unassembled WGS sequence"/>
</dbReference>
<evidence type="ECO:0000256" key="2">
    <source>
        <dbReference type="RuleBase" id="RU361185"/>
    </source>
</evidence>
<dbReference type="GO" id="GO:0030246">
    <property type="term" value="F:carbohydrate binding"/>
    <property type="evidence" value="ECO:0007669"/>
    <property type="project" value="InterPro"/>
</dbReference>
<dbReference type="SUPFAM" id="SSF51445">
    <property type="entry name" value="(Trans)glycosidases"/>
    <property type="match status" value="1"/>
</dbReference>
<dbReference type="CDD" id="cd06592">
    <property type="entry name" value="GH31_NET37"/>
    <property type="match status" value="1"/>
</dbReference>
<dbReference type="Pfam" id="PF01055">
    <property type="entry name" value="Glyco_hydro_31_2nd"/>
    <property type="match status" value="1"/>
</dbReference>
<dbReference type="CDD" id="cd14752">
    <property type="entry name" value="GH31_N"/>
    <property type="match status" value="1"/>
</dbReference>
<feature type="domain" description="DUF5110" evidence="5">
    <location>
        <begin position="652"/>
        <end position="702"/>
    </location>
</feature>
<dbReference type="InterPro" id="IPR000322">
    <property type="entry name" value="Glyco_hydro_31_TIM"/>
</dbReference>
<name>A0A1M6VSS2_9FIRM</name>
<gene>
    <name evidence="7" type="ORF">SAMN02745136_03494</name>
</gene>
<dbReference type="InterPro" id="IPR051816">
    <property type="entry name" value="Glycosyl_Hydrolase_31"/>
</dbReference>
<keyword evidence="2" id="KW-0326">Glycosidase</keyword>
<dbReference type="InterPro" id="IPR013780">
    <property type="entry name" value="Glyco_hydro_b"/>
</dbReference>
<dbReference type="InterPro" id="IPR011013">
    <property type="entry name" value="Gal_mutarotase_sf_dom"/>
</dbReference>
<dbReference type="EMBL" id="FRAC01000018">
    <property type="protein sequence ID" value="SHK84479.1"/>
    <property type="molecule type" value="Genomic_DNA"/>
</dbReference>
<keyword evidence="2 7" id="KW-0378">Hydrolase</keyword>
<sequence length="723" mass="82978">MYVKRFRYYNYNLYRTERVILLQMEIKWEDCANGIWKTIIGCEDKFNPVLVMDAAPVYEKLRKLTETNFPQSVTLMEYEITNGKTIIRIPLQPEERIYGLGLQFMKINHRGKTRYLHVNSNPKQDTGESHAPVPFYLSTGGYGLFINTSRAITIYCGSCVRKDSKNPPKAKDNVSDPDFDYTPLSDLIEVVIPGNGTEIFAFSGSSLLEIVQRYNLYFGGGVLPPKWGLGFWHRAPSAYTGDQVVKEALEYRKRGFPCDVIGLEPGWHSKSYPVTYEWSQERFPDPSAFVSKMAENGFKINLWEHAYVSPEAKIFTELEPYAGSHTVWAGIIPDYSVPEVRKIIKAQHRQEHIDIGISGYKLDECDGSELTDFSWMFPTHATFPSGNDGEQMRQLLGLLFQKTTAELFYEVNKRTYGMVRASNAAASTLPYVLYSDLYDHEQFIRALCNSSFSGLLWTPEVRTAQSSEDWVRRFQTVCFSPIAILNAWADGTKPWSYPEVYDIILHYVNLRMRLIPYFYSAFAKYNFEGIPPFRAMHLEEGYNPAKVGELYKEASGFEKTKSWDIFQDEVDNQYMAGDFILVAPLLAGQKERFVYLPEGKWYYFDTGKEFTGGNFIKIEATIDKLPLFVKDGGIIPMIPAYNHVPAKGVPVPLEIRHYGMKSGKFLLYEDDGESLDYKKGNYQWFSLEVNIEDNGKKTGKVSGNMDKFYGSYSEIKWNFIDTL</sequence>
<evidence type="ECO:0000256" key="1">
    <source>
        <dbReference type="ARBA" id="ARBA00007806"/>
    </source>
</evidence>
<organism evidence="7 8">
    <name type="scientific">Anaerocolumna jejuensis DSM 15929</name>
    <dbReference type="NCBI Taxonomy" id="1121322"/>
    <lineage>
        <taxon>Bacteria</taxon>
        <taxon>Bacillati</taxon>
        <taxon>Bacillota</taxon>
        <taxon>Clostridia</taxon>
        <taxon>Lachnospirales</taxon>
        <taxon>Lachnospiraceae</taxon>
        <taxon>Anaerocolumna</taxon>
    </lineage>
</organism>
<accession>A0A1M6VSS2</accession>
<dbReference type="Gene3D" id="2.60.40.1180">
    <property type="entry name" value="Golgi alpha-mannosidase II"/>
    <property type="match status" value="2"/>
</dbReference>
<dbReference type="Gene3D" id="2.60.40.1760">
    <property type="entry name" value="glycosyl hydrolase (family 31)"/>
    <property type="match status" value="1"/>
</dbReference>
<feature type="domain" description="Glycosyl hydrolase family 31 C-terminal" evidence="6">
    <location>
        <begin position="569"/>
        <end position="635"/>
    </location>
</feature>
<dbReference type="PANTHER" id="PTHR43863">
    <property type="entry name" value="HYDROLASE, PUTATIVE (AFU_ORTHOLOGUE AFUA_1G03140)-RELATED"/>
    <property type="match status" value="1"/>
</dbReference>
<evidence type="ECO:0000259" key="6">
    <source>
        <dbReference type="Pfam" id="PF21365"/>
    </source>
</evidence>
<feature type="domain" description="Glycoside hydrolase family 31 N-terminal" evidence="4">
    <location>
        <begin position="79"/>
        <end position="150"/>
    </location>
</feature>
<dbReference type="SUPFAM" id="SSF74650">
    <property type="entry name" value="Galactose mutarotase-like"/>
    <property type="match status" value="1"/>
</dbReference>
<evidence type="ECO:0000313" key="8">
    <source>
        <dbReference type="Proteomes" id="UP000184386"/>
    </source>
</evidence>
<dbReference type="AlphaFoldDB" id="A0A1M6VSS2"/>
<proteinExistence type="inferred from homology"/>
<dbReference type="InterPro" id="IPR048395">
    <property type="entry name" value="Glyco_hydro_31_C"/>
</dbReference>